<dbReference type="PDB" id="1ORY">
    <property type="method" value="X-ray"/>
    <property type="resolution" value="2.45 A"/>
    <property type="chains" value="A=1-124"/>
</dbReference>
<reference evidence="7 8" key="1">
    <citation type="journal article" date="1998" name="Nature">
        <title>The complete genome of the hyperthermophilic bacterium Aquifex aeolicus.</title>
        <authorList>
            <person name="Deckert G."/>
            <person name="Warren P.V."/>
            <person name="Gaasterland T."/>
            <person name="Young W.G."/>
            <person name="Lenox A.L."/>
            <person name="Graham D.E."/>
            <person name="Overbeek R."/>
            <person name="Snead M.A."/>
            <person name="Keller M."/>
            <person name="Aujay M."/>
            <person name="Huber R."/>
            <person name="Feldman R.A."/>
            <person name="Short J.M."/>
            <person name="Olson G.J."/>
            <person name="Swanson R.V."/>
        </authorList>
    </citation>
    <scope>NUCLEOTIDE SEQUENCE [LARGE SCALE GENOMIC DNA]</scope>
    <source>
        <strain evidence="7 8">VF5</strain>
    </source>
</reference>
<accession>O67806</accession>
<dbReference type="InterPro" id="IPR036584">
    <property type="entry name" value="FliS_sf"/>
</dbReference>
<keyword evidence="8" id="KW-1185">Reference proteome</keyword>
<gene>
    <name evidence="7" type="primary">fliS</name>
    <name evidence="7" type="ordered locus">aq_2002</name>
</gene>
<keyword evidence="3" id="KW-0963">Cytoplasm</keyword>
<evidence type="ECO:0007829" key="11">
    <source>
        <dbReference type="PDB" id="4IWB"/>
    </source>
</evidence>
<dbReference type="Pfam" id="PF02561">
    <property type="entry name" value="FliS"/>
    <property type="match status" value="1"/>
</dbReference>
<reference evidence="9 10" key="2">
    <citation type="journal article" date="2003" name="Nat. Struct. Biol.">
        <title>Similar modes of polypeptide recognition by export chaperones in flagellar biosynthesis and type III secretion.</title>
        <authorList>
            <person name="Evdokimov A.G."/>
            <person name="Phan J."/>
            <person name="Tropea J.E."/>
            <person name="Routzahn K.M."/>
            <person name="Peters H.K."/>
            <person name="Pokross M."/>
            <person name="Waugh D.S."/>
        </authorList>
    </citation>
    <scope>X-RAY CRYSTALLOGRAPHY (2.25 ANGSTROMS)</scope>
</reference>
<keyword evidence="7" id="KW-0966">Cell projection</keyword>
<reference evidence="11" key="3">
    <citation type="journal article" date="2013" name="Acta Crystallogr. D">
        <title>Protein design by fusion: implications for protein structure prediction and evolution.</title>
        <authorList>
            <person name="Skorupka K."/>
            <person name="Han S.K."/>
            <person name="Nam H.J."/>
            <person name="Kim S."/>
            <person name="Faham S."/>
        </authorList>
    </citation>
    <scope>X-RAY CRYSTALLOGRAPHY (1.75 ANGSTROMS) OF 5-124</scope>
</reference>
<dbReference type="PDBsum" id="1ORY"/>
<dbReference type="CDD" id="cd16098">
    <property type="entry name" value="FliS"/>
    <property type="match status" value="1"/>
</dbReference>
<dbReference type="GO" id="GO:0071973">
    <property type="term" value="P:bacterial-type flagellum-dependent cell motility"/>
    <property type="evidence" value="ECO:0000318"/>
    <property type="project" value="GO_Central"/>
</dbReference>
<keyword evidence="6" id="KW-0175">Coiled coil</keyword>
<dbReference type="Gene3D" id="1.20.120.340">
    <property type="entry name" value="Flagellar protein FliS"/>
    <property type="match status" value="1"/>
</dbReference>
<evidence type="ECO:0000256" key="5">
    <source>
        <dbReference type="ARBA" id="ARBA00023186"/>
    </source>
</evidence>
<dbReference type="GO" id="GO:0044780">
    <property type="term" value="P:bacterial-type flagellum assembly"/>
    <property type="evidence" value="ECO:0007669"/>
    <property type="project" value="InterPro"/>
</dbReference>
<dbReference type="EvolutionaryTrace" id="O67806"/>
<keyword evidence="5" id="KW-0143">Chaperone</keyword>
<dbReference type="EnsemblBacteria" id="AAC07766">
    <property type="protein sequence ID" value="AAC07766"/>
    <property type="gene ID" value="aq_2002"/>
</dbReference>
<dbReference type="PDB" id="4IWB">
    <property type="method" value="X-ray"/>
    <property type="resolution" value="1.75 A"/>
    <property type="chains" value="A/B=5-124"/>
</dbReference>
<dbReference type="FunFam" id="1.20.120.340:FF:000002">
    <property type="entry name" value="Flagellar secretion chaperone FliS"/>
    <property type="match status" value="1"/>
</dbReference>
<proteinExistence type="evidence at protein level"/>
<dbReference type="IntAct" id="O67806">
    <property type="interactions" value="1"/>
</dbReference>
<dbReference type="KEGG" id="aae:aq_2002"/>
<evidence type="ECO:0000256" key="2">
    <source>
        <dbReference type="ARBA" id="ARBA00008787"/>
    </source>
</evidence>
<dbReference type="STRING" id="224324.aq_2002"/>
<dbReference type="InterPro" id="IPR003713">
    <property type="entry name" value="FliS"/>
</dbReference>
<evidence type="ECO:0000313" key="7">
    <source>
        <dbReference type="EMBL" id="AAC07766.1"/>
    </source>
</evidence>
<keyword evidence="9 10" id="KW-0002">3D-structure</keyword>
<dbReference type="SMR" id="O67806"/>
<keyword evidence="7" id="KW-0282">Flagellum</keyword>
<comment type="subcellular location">
    <subcellularLocation>
        <location evidence="1">Cytoplasm</location>
        <location evidence="1">Cytosol</location>
    </subcellularLocation>
</comment>
<dbReference type="HOGENOM" id="CLU_080373_3_2_0"/>
<dbReference type="RefSeq" id="WP_010881311.1">
    <property type="nucleotide sequence ID" value="NC_000918.1"/>
</dbReference>
<dbReference type="PDB" id="1ORJ">
    <property type="method" value="X-ray"/>
    <property type="resolution" value="2.25 A"/>
    <property type="chains" value="A/B/C/D=1-124"/>
</dbReference>
<dbReference type="NCBIfam" id="TIGR00208">
    <property type="entry name" value="fliS"/>
    <property type="match status" value="1"/>
</dbReference>
<dbReference type="Proteomes" id="UP000000798">
    <property type="component" value="Chromosome"/>
</dbReference>
<keyword evidence="7" id="KW-0969">Cilium</keyword>
<feature type="coiled-coil region" evidence="6">
    <location>
        <begin position="93"/>
        <end position="123"/>
    </location>
</feature>
<evidence type="ECO:0000256" key="6">
    <source>
        <dbReference type="SAM" id="Coils"/>
    </source>
</evidence>
<dbReference type="PANTHER" id="PTHR34773">
    <property type="entry name" value="FLAGELLAR SECRETION CHAPERONE FLIS"/>
    <property type="match status" value="1"/>
</dbReference>
<dbReference type="AlphaFoldDB" id="O67806"/>
<comment type="similarity">
    <text evidence="2">Belongs to the FliS family.</text>
</comment>
<dbReference type="PDBsum" id="1ORJ"/>
<organism evidence="7 8">
    <name type="scientific">Aquifex aeolicus (strain VF5)</name>
    <dbReference type="NCBI Taxonomy" id="224324"/>
    <lineage>
        <taxon>Bacteria</taxon>
        <taxon>Pseudomonadati</taxon>
        <taxon>Aquificota</taxon>
        <taxon>Aquificia</taxon>
        <taxon>Aquificales</taxon>
        <taxon>Aquificaceae</taxon>
        <taxon>Aquifex</taxon>
    </lineage>
</organism>
<dbReference type="GO" id="GO:0005829">
    <property type="term" value="C:cytosol"/>
    <property type="evidence" value="ECO:0007669"/>
    <property type="project" value="UniProtKB-SubCell"/>
</dbReference>
<sequence>MRNIAEAYFQNMVETATPLEQIILLYDKAIECLERAIEIYDQVNELEKRKEFVENIDRVYDIISALKSFLDHEKGKEIAKNLDTIYTIILNTLVKVDKTKEELQKILEILKDLREAWEEVKKKV</sequence>
<dbReference type="PIR" id="B70472">
    <property type="entry name" value="B70472"/>
</dbReference>
<evidence type="ECO:0000256" key="1">
    <source>
        <dbReference type="ARBA" id="ARBA00004514"/>
    </source>
</evidence>
<evidence type="ECO:0000256" key="3">
    <source>
        <dbReference type="ARBA" id="ARBA00022490"/>
    </source>
</evidence>
<dbReference type="InParanoid" id="O67806"/>
<protein>
    <submittedName>
        <fullName evidence="7">Flagellar protein FliS</fullName>
    </submittedName>
</protein>
<dbReference type="eggNOG" id="COG1516">
    <property type="taxonomic scope" value="Bacteria"/>
</dbReference>
<evidence type="ECO:0000313" key="8">
    <source>
        <dbReference type="Proteomes" id="UP000000798"/>
    </source>
</evidence>
<dbReference type="OrthoDB" id="1524959at2"/>
<keyword evidence="4" id="KW-1005">Bacterial flagellum biogenesis</keyword>
<evidence type="ECO:0007829" key="10">
    <source>
        <dbReference type="PDB" id="1ORY"/>
    </source>
</evidence>
<dbReference type="EMBL" id="AE000657">
    <property type="protein sequence ID" value="AAC07766.1"/>
    <property type="molecule type" value="Genomic_DNA"/>
</dbReference>
<dbReference type="PANTHER" id="PTHR34773:SF1">
    <property type="entry name" value="FLAGELLAR SECRETION CHAPERONE FLIS"/>
    <property type="match status" value="1"/>
</dbReference>
<name>O67806_AQUAE</name>
<dbReference type="SUPFAM" id="SSF101116">
    <property type="entry name" value="Flagellar export chaperone FliS"/>
    <property type="match status" value="1"/>
</dbReference>
<evidence type="ECO:0007829" key="9">
    <source>
        <dbReference type="PDB" id="1ORJ"/>
    </source>
</evidence>
<dbReference type="PDBsum" id="4IWB"/>
<evidence type="ECO:0000256" key="4">
    <source>
        <dbReference type="ARBA" id="ARBA00022795"/>
    </source>
</evidence>